<accession>A0A0K1QFQ4</accession>
<dbReference type="InterPro" id="IPR023346">
    <property type="entry name" value="Lysozyme-like_dom_sf"/>
</dbReference>
<evidence type="ECO:0000313" key="1">
    <source>
        <dbReference type="EMBL" id="AKV04611.1"/>
    </source>
</evidence>
<organism evidence="1 2">
    <name type="scientific">Labilithrix luteola</name>
    <dbReference type="NCBI Taxonomy" id="1391654"/>
    <lineage>
        <taxon>Bacteria</taxon>
        <taxon>Pseudomonadati</taxon>
        <taxon>Myxococcota</taxon>
        <taxon>Polyangia</taxon>
        <taxon>Polyangiales</taxon>
        <taxon>Labilitrichaceae</taxon>
        <taxon>Labilithrix</taxon>
    </lineage>
</organism>
<sequence>MSTTLLSWVLAASSLLAPGRSHDRLAQAITARVEAEAPLFKNDEDRRKTSALLVAIAFRESSLRANAVGDFSRGKPTSFCAFQVNLPGTKTKEGWTGDDLLEDPDKCVTVAMRFVRDSMRVCPEHPIAWYAAGPKGCTNAHAQRISRDRVAIAQRLIREVRVPDDARATEPSAVVGSCAWISSFVAHRHALDLPWRTRACGAGGV</sequence>
<dbReference type="KEGG" id="llu:AKJ09_11274"/>
<evidence type="ECO:0008006" key="3">
    <source>
        <dbReference type="Google" id="ProtNLM"/>
    </source>
</evidence>
<dbReference type="RefSeq" id="WP_146655201.1">
    <property type="nucleotide sequence ID" value="NZ_CP012333.1"/>
</dbReference>
<dbReference type="OrthoDB" id="5515081at2"/>
<dbReference type="STRING" id="1391654.AKJ09_11274"/>
<proteinExistence type="predicted"/>
<name>A0A0K1QFQ4_9BACT</name>
<dbReference type="AlphaFoldDB" id="A0A0K1QFQ4"/>
<protein>
    <recommendedName>
        <fullName evidence="3">Transglycosylase SLT domain-containing protein</fullName>
    </recommendedName>
</protein>
<evidence type="ECO:0000313" key="2">
    <source>
        <dbReference type="Proteomes" id="UP000064967"/>
    </source>
</evidence>
<dbReference type="EMBL" id="CP012333">
    <property type="protein sequence ID" value="AKV04611.1"/>
    <property type="molecule type" value="Genomic_DNA"/>
</dbReference>
<keyword evidence="2" id="KW-1185">Reference proteome</keyword>
<reference evidence="1 2" key="1">
    <citation type="submission" date="2015-08" db="EMBL/GenBank/DDBJ databases">
        <authorList>
            <person name="Babu N.S."/>
            <person name="Beckwith C.J."/>
            <person name="Beseler K.G."/>
            <person name="Brison A."/>
            <person name="Carone J.V."/>
            <person name="Caskin T.P."/>
            <person name="Diamond M."/>
            <person name="Durham M.E."/>
            <person name="Foxe J.M."/>
            <person name="Go M."/>
            <person name="Henderson B.A."/>
            <person name="Jones I.B."/>
            <person name="McGettigan J.A."/>
            <person name="Micheletti S.J."/>
            <person name="Nasrallah M.E."/>
            <person name="Ortiz D."/>
            <person name="Piller C.R."/>
            <person name="Privatt S.R."/>
            <person name="Schneider S.L."/>
            <person name="Sharp S."/>
            <person name="Smith T.C."/>
            <person name="Stanton J.D."/>
            <person name="Ullery H.E."/>
            <person name="Wilson R.J."/>
            <person name="Serrano M.G."/>
            <person name="Buck G."/>
            <person name="Lee V."/>
            <person name="Wang Y."/>
            <person name="Carvalho R."/>
            <person name="Voegtly L."/>
            <person name="Shi R."/>
            <person name="Duckworth R."/>
            <person name="Johnson A."/>
            <person name="Loviza R."/>
            <person name="Walstead R."/>
            <person name="Shah Z."/>
            <person name="Kiflezghi M."/>
            <person name="Wade K."/>
            <person name="Ball S.L."/>
            <person name="Bradley K.W."/>
            <person name="Asai D.J."/>
            <person name="Bowman C.A."/>
            <person name="Russell D.A."/>
            <person name="Pope W.H."/>
            <person name="Jacobs-Sera D."/>
            <person name="Hendrix R.W."/>
            <person name="Hatfull G.F."/>
        </authorList>
    </citation>
    <scope>NUCLEOTIDE SEQUENCE [LARGE SCALE GENOMIC DNA]</scope>
    <source>
        <strain evidence="1 2">DSM 27648</strain>
    </source>
</reference>
<gene>
    <name evidence="1" type="ORF">AKJ09_11274</name>
</gene>
<dbReference type="Proteomes" id="UP000064967">
    <property type="component" value="Chromosome"/>
</dbReference>
<dbReference type="SUPFAM" id="SSF53955">
    <property type="entry name" value="Lysozyme-like"/>
    <property type="match status" value="1"/>
</dbReference>